<comment type="caution">
    <text evidence="1">The sequence shown here is derived from an EMBL/GenBank/DDBJ whole genome shotgun (WGS) entry which is preliminary data.</text>
</comment>
<dbReference type="OrthoDB" id="5860751at2759"/>
<dbReference type="STRING" id="29170.A0A368G3J4"/>
<dbReference type="Gene3D" id="3.60.21.10">
    <property type="match status" value="1"/>
</dbReference>
<dbReference type="EMBL" id="JOJR01000362">
    <property type="protein sequence ID" value="RCN39013.1"/>
    <property type="molecule type" value="Genomic_DNA"/>
</dbReference>
<dbReference type="InterPro" id="IPR006186">
    <property type="entry name" value="Ser/Thr-sp_prot-phosphatase"/>
</dbReference>
<dbReference type="InterPro" id="IPR050341">
    <property type="entry name" value="PP1_catalytic_subunit"/>
</dbReference>
<protein>
    <submittedName>
        <fullName evidence="1">Uncharacterized protein</fullName>
    </submittedName>
</protein>
<dbReference type="GO" id="GO:0004722">
    <property type="term" value="F:protein serine/threonine phosphatase activity"/>
    <property type="evidence" value="ECO:0007669"/>
    <property type="project" value="TreeGrafter"/>
</dbReference>
<organism evidence="1 2">
    <name type="scientific">Ancylostoma caninum</name>
    <name type="common">Dog hookworm</name>
    <dbReference type="NCBI Taxonomy" id="29170"/>
    <lineage>
        <taxon>Eukaryota</taxon>
        <taxon>Metazoa</taxon>
        <taxon>Ecdysozoa</taxon>
        <taxon>Nematoda</taxon>
        <taxon>Chromadorea</taxon>
        <taxon>Rhabditida</taxon>
        <taxon>Rhabditina</taxon>
        <taxon>Rhabditomorpha</taxon>
        <taxon>Strongyloidea</taxon>
        <taxon>Ancylostomatidae</taxon>
        <taxon>Ancylostomatinae</taxon>
        <taxon>Ancylostoma</taxon>
    </lineage>
</organism>
<dbReference type="SUPFAM" id="SSF56300">
    <property type="entry name" value="Metallo-dependent phosphatases"/>
    <property type="match status" value="1"/>
</dbReference>
<dbReference type="PANTHER" id="PTHR11668">
    <property type="entry name" value="SERINE/THREONINE PROTEIN PHOSPHATASE"/>
    <property type="match status" value="1"/>
</dbReference>
<evidence type="ECO:0000313" key="2">
    <source>
        <dbReference type="Proteomes" id="UP000252519"/>
    </source>
</evidence>
<dbReference type="GO" id="GO:0005634">
    <property type="term" value="C:nucleus"/>
    <property type="evidence" value="ECO:0007669"/>
    <property type="project" value="TreeGrafter"/>
</dbReference>
<evidence type="ECO:0000313" key="1">
    <source>
        <dbReference type="EMBL" id="RCN39013.1"/>
    </source>
</evidence>
<accession>A0A368G3J4</accession>
<dbReference type="GO" id="GO:0005737">
    <property type="term" value="C:cytoplasm"/>
    <property type="evidence" value="ECO:0007669"/>
    <property type="project" value="TreeGrafter"/>
</dbReference>
<gene>
    <name evidence="1" type="ORF">ANCCAN_15047</name>
</gene>
<sequence>MMITVSKPVTGQLKFKELCRDLTNMELRIRKECADLKPDARPTYKQFEFTAGGHGHEMVKVDRMIMVSYESYVLTQLIEHGPYLYDWTPFELVSLLSQAADIFEGESTMLTLRAPITVIGDIRGQYQDLHRWLSIAGFPPRQKVLFLGGIVDREELGSIDCLAFVAAMKVRSCSFTQVPDFLAFAE</sequence>
<dbReference type="InterPro" id="IPR029052">
    <property type="entry name" value="Metallo-depent_PP-like"/>
</dbReference>
<reference evidence="1 2" key="1">
    <citation type="submission" date="2014-10" db="EMBL/GenBank/DDBJ databases">
        <title>Draft genome of the hookworm Ancylostoma caninum.</title>
        <authorList>
            <person name="Mitreva M."/>
        </authorList>
    </citation>
    <scope>NUCLEOTIDE SEQUENCE [LARGE SCALE GENOMIC DNA]</scope>
    <source>
        <strain evidence="1 2">Baltimore</strain>
    </source>
</reference>
<name>A0A368G3J4_ANCCA</name>
<dbReference type="AlphaFoldDB" id="A0A368G3J4"/>
<dbReference type="PRINTS" id="PR00114">
    <property type="entry name" value="STPHPHTASE"/>
</dbReference>
<keyword evidence="2" id="KW-1185">Reference proteome</keyword>
<dbReference type="Proteomes" id="UP000252519">
    <property type="component" value="Unassembled WGS sequence"/>
</dbReference>
<proteinExistence type="predicted"/>
<dbReference type="PANTHER" id="PTHR11668:SF290">
    <property type="entry name" value="SERINE_THREONINE SPECIFIC PROTEIN PHOSPHATASES DOMAIN-CONTAINING PROTEIN"/>
    <property type="match status" value="1"/>
</dbReference>